<keyword evidence="11 17" id="KW-1133">Transmembrane helix</keyword>
<dbReference type="GO" id="GO:0006120">
    <property type="term" value="P:mitochondrial electron transport, NADH to ubiquinone"/>
    <property type="evidence" value="ECO:0007669"/>
    <property type="project" value="InterPro"/>
</dbReference>
<evidence type="ECO:0000256" key="4">
    <source>
        <dbReference type="ARBA" id="ARBA00021008"/>
    </source>
</evidence>
<evidence type="ECO:0000256" key="9">
    <source>
        <dbReference type="ARBA" id="ARBA00022967"/>
    </source>
</evidence>
<evidence type="ECO:0000256" key="14">
    <source>
        <dbReference type="ARBA" id="ARBA00023128"/>
    </source>
</evidence>
<sequence>MKKLLTFLWKVKFFSTLMWSPQMFSSLFMFLTMISSLSILSSTNWIIMWILLEINMISFIPLLNMSNSQNDTPIKYFLPQAVGSMFILLGGVASSSFNPQIFIMLGIFMKLAVVPFHQWFPSVMNSSNWLLCFMLSFWQKLAPLFMLFSLSLTNKISSIPMLTIALSSALFGALMGMTQTQMRSIMAFSSISHNGWIISALMVSLTASMSYFLMYGLLILILFPMLHKLSINNIKQLKMFPLLSILPTSLAILSIAGMPPLLGFFPKIMALTAMVNNQMWLTSFILILSSLLSLFFYMNASVPQLANSSVINKSYNQSWLMILPSIMPLSLMFTL</sequence>
<reference evidence="19" key="1">
    <citation type="journal article" date="2017" name="Mitochondrial DNA Part B Resour">
        <title>Mitochondrial genome of Dinophilus gyrociliatus (Annelida: Dinophilidae).</title>
        <authorList>
            <person name="David K.T."/>
            <person name="Halanych K.M."/>
        </authorList>
    </citation>
    <scope>NUCLEOTIDE SEQUENCE</scope>
</reference>
<keyword evidence="8 17" id="KW-0999">Mitochondrion inner membrane</keyword>
<keyword evidence="15 17" id="KW-0472">Membrane</keyword>
<keyword evidence="12 17" id="KW-0520">NAD</keyword>
<dbReference type="Pfam" id="PF00361">
    <property type="entry name" value="Proton_antipo_M"/>
    <property type="match status" value="1"/>
</dbReference>
<evidence type="ECO:0000256" key="5">
    <source>
        <dbReference type="ARBA" id="ARBA00022448"/>
    </source>
</evidence>
<feature type="transmembrane region" description="Helical" evidence="17">
    <location>
        <begin position="318"/>
        <end position="334"/>
    </location>
</feature>
<accession>A0A343TAR1</accession>
<feature type="transmembrane region" description="Helical" evidence="17">
    <location>
        <begin position="243"/>
        <end position="265"/>
    </location>
</feature>
<keyword evidence="6 17" id="KW-0679">Respiratory chain</keyword>
<comment type="function">
    <text evidence="17">Core subunit of the mitochondrial membrane respiratory chain NADH dehydrogenase (Complex I) which catalyzes electron transfer from NADH through the respiratory chain, using ubiquinone as an electron acceptor. Essential for the catalytic activity and assembly of complex I.</text>
</comment>
<evidence type="ECO:0000256" key="11">
    <source>
        <dbReference type="ARBA" id="ARBA00022989"/>
    </source>
</evidence>
<evidence type="ECO:0000256" key="3">
    <source>
        <dbReference type="ARBA" id="ARBA00012944"/>
    </source>
</evidence>
<comment type="catalytic activity">
    <reaction evidence="16 17">
        <text>a ubiquinone + NADH + 5 H(+)(in) = a ubiquinol + NAD(+) + 4 H(+)(out)</text>
        <dbReference type="Rhea" id="RHEA:29091"/>
        <dbReference type="Rhea" id="RHEA-COMP:9565"/>
        <dbReference type="Rhea" id="RHEA-COMP:9566"/>
        <dbReference type="ChEBI" id="CHEBI:15378"/>
        <dbReference type="ChEBI" id="CHEBI:16389"/>
        <dbReference type="ChEBI" id="CHEBI:17976"/>
        <dbReference type="ChEBI" id="CHEBI:57540"/>
        <dbReference type="ChEBI" id="CHEBI:57945"/>
        <dbReference type="EC" id="7.1.1.2"/>
    </reaction>
</comment>
<dbReference type="PANTHER" id="PTHR46552">
    <property type="entry name" value="NADH-UBIQUINONE OXIDOREDUCTASE CHAIN 2"/>
    <property type="match status" value="1"/>
</dbReference>
<feature type="transmembrane region" description="Helical" evidence="17">
    <location>
        <begin position="129"/>
        <end position="150"/>
    </location>
</feature>
<evidence type="ECO:0000256" key="15">
    <source>
        <dbReference type="ARBA" id="ARBA00023136"/>
    </source>
</evidence>
<evidence type="ECO:0000313" key="19">
    <source>
        <dbReference type="EMBL" id="AUW35235.1"/>
    </source>
</evidence>
<evidence type="ECO:0000256" key="10">
    <source>
        <dbReference type="ARBA" id="ARBA00022982"/>
    </source>
</evidence>
<gene>
    <name evidence="19" type="primary">ND2</name>
</gene>
<feature type="transmembrane region" description="Helical" evidence="17">
    <location>
        <begin position="196"/>
        <end position="223"/>
    </location>
</feature>
<evidence type="ECO:0000256" key="7">
    <source>
        <dbReference type="ARBA" id="ARBA00022692"/>
    </source>
</evidence>
<evidence type="ECO:0000256" key="2">
    <source>
        <dbReference type="ARBA" id="ARBA00007012"/>
    </source>
</evidence>
<keyword evidence="14 17" id="KW-0496">Mitochondrion</keyword>
<protein>
    <recommendedName>
        <fullName evidence="4 17">NADH-ubiquinone oxidoreductase chain 2</fullName>
        <ecNumber evidence="3 17">7.1.1.2</ecNumber>
    </recommendedName>
</protein>
<dbReference type="PRINTS" id="PR01436">
    <property type="entry name" value="NADHDHGNASE2"/>
</dbReference>
<dbReference type="EC" id="7.1.1.2" evidence="3 17"/>
<geneLocation type="mitochondrion" evidence="19"/>
<dbReference type="GO" id="GO:0008137">
    <property type="term" value="F:NADH dehydrogenase (ubiquinone) activity"/>
    <property type="evidence" value="ECO:0007669"/>
    <property type="project" value="UniProtKB-EC"/>
</dbReference>
<evidence type="ECO:0000256" key="13">
    <source>
        <dbReference type="ARBA" id="ARBA00023075"/>
    </source>
</evidence>
<dbReference type="PANTHER" id="PTHR46552:SF1">
    <property type="entry name" value="NADH-UBIQUINONE OXIDOREDUCTASE CHAIN 2"/>
    <property type="match status" value="1"/>
</dbReference>
<dbReference type="GO" id="GO:0005743">
    <property type="term" value="C:mitochondrial inner membrane"/>
    <property type="evidence" value="ECO:0007669"/>
    <property type="project" value="UniProtKB-SubCell"/>
</dbReference>
<dbReference type="InterPro" id="IPR003917">
    <property type="entry name" value="NADH_UbQ_OxRdtase_chain2"/>
</dbReference>
<evidence type="ECO:0000256" key="6">
    <source>
        <dbReference type="ARBA" id="ARBA00022660"/>
    </source>
</evidence>
<keyword evidence="13 17" id="KW-0830">Ubiquinone</keyword>
<feature type="transmembrane region" description="Helical" evidence="17">
    <location>
        <begin position="156"/>
        <end position="175"/>
    </location>
</feature>
<comment type="subcellular location">
    <subcellularLocation>
        <location evidence="1 17">Mitochondrion inner membrane</location>
        <topology evidence="1 17">Multi-pass membrane protein</topology>
    </subcellularLocation>
</comment>
<evidence type="ECO:0000256" key="12">
    <source>
        <dbReference type="ARBA" id="ARBA00023027"/>
    </source>
</evidence>
<dbReference type="EMBL" id="MG428625">
    <property type="protein sequence ID" value="AUW35235.1"/>
    <property type="molecule type" value="Genomic_DNA"/>
</dbReference>
<keyword evidence="5" id="KW-0813">Transport</keyword>
<feature type="transmembrane region" description="Helical" evidence="17">
    <location>
        <begin position="277"/>
        <end position="298"/>
    </location>
</feature>
<proteinExistence type="inferred from homology"/>
<organism evidence="19">
    <name type="scientific">Dinophilus gyrociliatus</name>
    <dbReference type="NCBI Taxonomy" id="120995"/>
    <lineage>
        <taxon>Eukaryota</taxon>
        <taxon>Metazoa</taxon>
        <taxon>Spiralia</taxon>
        <taxon>Lophotrochozoa</taxon>
        <taxon>Annelida</taxon>
        <taxon>Polychaeta</taxon>
        <taxon>Polychaeta incertae sedis</taxon>
        <taxon>Dinophilidae</taxon>
        <taxon>Dinophilus</taxon>
    </lineage>
</organism>
<dbReference type="InterPro" id="IPR001750">
    <property type="entry name" value="ND/Mrp_TM"/>
</dbReference>
<evidence type="ECO:0000256" key="17">
    <source>
        <dbReference type="RuleBase" id="RU003403"/>
    </source>
</evidence>
<evidence type="ECO:0000256" key="16">
    <source>
        <dbReference type="ARBA" id="ARBA00049551"/>
    </source>
</evidence>
<keyword evidence="10 17" id="KW-0249">Electron transport</keyword>
<keyword evidence="7 17" id="KW-0812">Transmembrane</keyword>
<comment type="similarity">
    <text evidence="2 17">Belongs to the complex I subunit 2 family.</text>
</comment>
<evidence type="ECO:0000256" key="8">
    <source>
        <dbReference type="ARBA" id="ARBA00022792"/>
    </source>
</evidence>
<keyword evidence="9 17" id="KW-1278">Translocase</keyword>
<name>A0A343TAR1_9ANNE</name>
<feature type="transmembrane region" description="Helical" evidence="17">
    <location>
        <begin position="21"/>
        <end position="40"/>
    </location>
</feature>
<feature type="domain" description="NADH:quinone oxidoreductase/Mrp antiporter transmembrane" evidence="18">
    <location>
        <begin position="100"/>
        <end position="292"/>
    </location>
</feature>
<feature type="transmembrane region" description="Helical" evidence="17">
    <location>
        <begin position="46"/>
        <end position="64"/>
    </location>
</feature>
<evidence type="ECO:0000259" key="18">
    <source>
        <dbReference type="Pfam" id="PF00361"/>
    </source>
</evidence>
<dbReference type="InterPro" id="IPR050175">
    <property type="entry name" value="Complex_I_Subunit_2"/>
</dbReference>
<dbReference type="AlphaFoldDB" id="A0A343TAR1"/>
<evidence type="ECO:0000256" key="1">
    <source>
        <dbReference type="ARBA" id="ARBA00004448"/>
    </source>
</evidence>